<name>A0A396HUM3_MEDTR</name>
<dbReference type="Proteomes" id="UP000265566">
    <property type="component" value="Chromosome 5"/>
</dbReference>
<accession>A0A396HUM3</accession>
<evidence type="ECO:0008006" key="3">
    <source>
        <dbReference type="Google" id="ProtNLM"/>
    </source>
</evidence>
<sequence>MIFIEEDDGRVRRMHGKKKMIFIRKIGMIGCMTFHHSLWSVQHIKGLFGEQNRKETFL</sequence>
<keyword evidence="1" id="KW-0472">Membrane</keyword>
<feature type="transmembrane region" description="Helical" evidence="1">
    <location>
        <begin position="21"/>
        <end position="39"/>
    </location>
</feature>
<evidence type="ECO:0000313" key="2">
    <source>
        <dbReference type="EMBL" id="RHN57056.1"/>
    </source>
</evidence>
<reference evidence="2" key="1">
    <citation type="journal article" date="2018" name="Nat. Plants">
        <title>Whole-genome landscape of Medicago truncatula symbiotic genes.</title>
        <authorList>
            <person name="Pecrix Y."/>
            <person name="Gamas P."/>
            <person name="Carrere S."/>
        </authorList>
    </citation>
    <scope>NUCLEOTIDE SEQUENCE</scope>
    <source>
        <tissue evidence="2">Leaves</tissue>
    </source>
</reference>
<dbReference type="AlphaFoldDB" id="A0A396HUM3"/>
<evidence type="ECO:0000256" key="1">
    <source>
        <dbReference type="SAM" id="Phobius"/>
    </source>
</evidence>
<gene>
    <name evidence="2" type="ORF">MtrunA17_Chr5g0436261</name>
</gene>
<protein>
    <recommendedName>
        <fullName evidence="3">Transmembrane protein</fullName>
    </recommendedName>
</protein>
<dbReference type="Gramene" id="rna32548">
    <property type="protein sequence ID" value="RHN57056.1"/>
    <property type="gene ID" value="gene32548"/>
</dbReference>
<proteinExistence type="predicted"/>
<organism evidence="2">
    <name type="scientific">Medicago truncatula</name>
    <name type="common">Barrel medic</name>
    <name type="synonym">Medicago tribuloides</name>
    <dbReference type="NCBI Taxonomy" id="3880"/>
    <lineage>
        <taxon>Eukaryota</taxon>
        <taxon>Viridiplantae</taxon>
        <taxon>Streptophyta</taxon>
        <taxon>Embryophyta</taxon>
        <taxon>Tracheophyta</taxon>
        <taxon>Spermatophyta</taxon>
        <taxon>Magnoliopsida</taxon>
        <taxon>eudicotyledons</taxon>
        <taxon>Gunneridae</taxon>
        <taxon>Pentapetalae</taxon>
        <taxon>rosids</taxon>
        <taxon>fabids</taxon>
        <taxon>Fabales</taxon>
        <taxon>Fabaceae</taxon>
        <taxon>Papilionoideae</taxon>
        <taxon>50 kb inversion clade</taxon>
        <taxon>NPAAA clade</taxon>
        <taxon>Hologalegina</taxon>
        <taxon>IRL clade</taxon>
        <taxon>Trifolieae</taxon>
        <taxon>Medicago</taxon>
    </lineage>
</organism>
<dbReference type="EMBL" id="PSQE01000005">
    <property type="protein sequence ID" value="RHN57056.1"/>
    <property type="molecule type" value="Genomic_DNA"/>
</dbReference>
<keyword evidence="1" id="KW-0812">Transmembrane</keyword>
<keyword evidence="1" id="KW-1133">Transmembrane helix</keyword>
<comment type="caution">
    <text evidence="2">The sequence shown here is derived from an EMBL/GenBank/DDBJ whole genome shotgun (WGS) entry which is preliminary data.</text>
</comment>